<name>A0A0E9PQ32_ANGAN</name>
<organism evidence="1">
    <name type="scientific">Anguilla anguilla</name>
    <name type="common">European freshwater eel</name>
    <name type="synonym">Muraena anguilla</name>
    <dbReference type="NCBI Taxonomy" id="7936"/>
    <lineage>
        <taxon>Eukaryota</taxon>
        <taxon>Metazoa</taxon>
        <taxon>Chordata</taxon>
        <taxon>Craniata</taxon>
        <taxon>Vertebrata</taxon>
        <taxon>Euteleostomi</taxon>
        <taxon>Actinopterygii</taxon>
        <taxon>Neopterygii</taxon>
        <taxon>Teleostei</taxon>
        <taxon>Anguilliformes</taxon>
        <taxon>Anguillidae</taxon>
        <taxon>Anguilla</taxon>
    </lineage>
</organism>
<sequence length="49" mass="5838">MLCLIVQLLNSEPEDRWTHAHIHIPYQHLAIVRQWRCEDEPNSVNCPKC</sequence>
<reference evidence="1" key="1">
    <citation type="submission" date="2014-11" db="EMBL/GenBank/DDBJ databases">
        <authorList>
            <person name="Amaro Gonzalez C."/>
        </authorList>
    </citation>
    <scope>NUCLEOTIDE SEQUENCE</scope>
</reference>
<reference evidence="1" key="2">
    <citation type="journal article" date="2015" name="Fish Shellfish Immunol.">
        <title>Early steps in the European eel (Anguilla anguilla)-Vibrio vulnificus interaction in the gills: Role of the RtxA13 toxin.</title>
        <authorList>
            <person name="Callol A."/>
            <person name="Pajuelo D."/>
            <person name="Ebbesson L."/>
            <person name="Teles M."/>
            <person name="MacKenzie S."/>
            <person name="Amaro C."/>
        </authorList>
    </citation>
    <scope>NUCLEOTIDE SEQUENCE</scope>
</reference>
<evidence type="ECO:0000313" key="1">
    <source>
        <dbReference type="EMBL" id="JAH06629.1"/>
    </source>
</evidence>
<dbReference type="AlphaFoldDB" id="A0A0E9PQ32"/>
<accession>A0A0E9PQ32</accession>
<protein>
    <submittedName>
        <fullName evidence="1">Uncharacterized protein</fullName>
    </submittedName>
</protein>
<dbReference type="EMBL" id="GBXM01101948">
    <property type="protein sequence ID" value="JAH06629.1"/>
    <property type="molecule type" value="Transcribed_RNA"/>
</dbReference>
<proteinExistence type="predicted"/>